<dbReference type="AlphaFoldDB" id="A0A2P4Y9Z6"/>
<proteinExistence type="predicted"/>
<evidence type="ECO:0000313" key="1">
    <source>
        <dbReference type="EMBL" id="POM74628.1"/>
    </source>
</evidence>
<evidence type="ECO:0000313" key="2">
    <source>
        <dbReference type="Proteomes" id="UP000237271"/>
    </source>
</evidence>
<reference evidence="1 2" key="1">
    <citation type="journal article" date="2017" name="Genome Biol. Evol.">
        <title>Phytophthora megakarya and P. palmivora, closely related causal agents of cacao black pod rot, underwent increases in genome sizes and gene numbers by different mechanisms.</title>
        <authorList>
            <person name="Ali S.S."/>
            <person name="Shao J."/>
            <person name="Lary D.J."/>
            <person name="Kronmiller B."/>
            <person name="Shen D."/>
            <person name="Strem M.D."/>
            <person name="Amoako-Attah I."/>
            <person name="Akrofi A.Y."/>
            <person name="Begoude B.A."/>
            <person name="Ten Hoopen G.M."/>
            <person name="Coulibaly K."/>
            <person name="Kebe B.I."/>
            <person name="Melnick R.L."/>
            <person name="Guiltinan M.J."/>
            <person name="Tyler B.M."/>
            <person name="Meinhardt L.W."/>
            <person name="Bailey B.A."/>
        </authorList>
    </citation>
    <scope>NUCLEOTIDE SEQUENCE [LARGE SCALE GENOMIC DNA]</scope>
    <source>
        <strain evidence="2">sbr112.9</strain>
    </source>
</reference>
<sequence>MNIVPNCPSLSATANSGDRVLNSVRYRGDNLQGLRIVVGATLDVAISNMLRSQPFVLVRHEGKATPTRTPPTWTNLSPSWESAQLKTTQKLIDIITINEILGGKMQRLLDMFR</sequence>
<gene>
    <name evidence="1" type="ORF">PHPALM_8384</name>
</gene>
<keyword evidence="2" id="KW-1185">Reference proteome</keyword>
<dbReference type="OrthoDB" id="73919at2759"/>
<dbReference type="Proteomes" id="UP000237271">
    <property type="component" value="Unassembled WGS sequence"/>
</dbReference>
<organism evidence="1 2">
    <name type="scientific">Phytophthora palmivora</name>
    <dbReference type="NCBI Taxonomy" id="4796"/>
    <lineage>
        <taxon>Eukaryota</taxon>
        <taxon>Sar</taxon>
        <taxon>Stramenopiles</taxon>
        <taxon>Oomycota</taxon>
        <taxon>Peronosporomycetes</taxon>
        <taxon>Peronosporales</taxon>
        <taxon>Peronosporaceae</taxon>
        <taxon>Phytophthora</taxon>
    </lineage>
</organism>
<protein>
    <submittedName>
        <fullName evidence="1">Uncharacterized protein</fullName>
    </submittedName>
</protein>
<accession>A0A2P4Y9Z6</accession>
<comment type="caution">
    <text evidence="1">The sequence shown here is derived from an EMBL/GenBank/DDBJ whole genome shotgun (WGS) entry which is preliminary data.</text>
</comment>
<dbReference type="EMBL" id="NCKW01004693">
    <property type="protein sequence ID" value="POM74628.1"/>
    <property type="molecule type" value="Genomic_DNA"/>
</dbReference>
<name>A0A2P4Y9Z6_9STRA</name>